<feature type="domain" description="Peptidase M20 dimerisation" evidence="10">
    <location>
        <begin position="205"/>
        <end position="305"/>
    </location>
</feature>
<dbReference type="CDD" id="cd03892">
    <property type="entry name" value="M20_peptT"/>
    <property type="match status" value="1"/>
</dbReference>
<dbReference type="InterPro" id="IPR001261">
    <property type="entry name" value="ArgE/DapE_CS"/>
</dbReference>
<dbReference type="NCBIfam" id="NF009920">
    <property type="entry name" value="PRK13381.1"/>
    <property type="match status" value="1"/>
</dbReference>
<dbReference type="HAMAP" id="MF_00550">
    <property type="entry name" value="Aminopeptidase_M20"/>
    <property type="match status" value="1"/>
</dbReference>
<feature type="binding site" evidence="9">
    <location>
        <position position="376"/>
    </location>
    <ligand>
        <name>Zn(2+)</name>
        <dbReference type="ChEBI" id="CHEBI:29105"/>
        <label>2</label>
    </ligand>
</feature>
<feature type="binding site" evidence="9">
    <location>
        <position position="78"/>
    </location>
    <ligand>
        <name>Zn(2+)</name>
        <dbReference type="ChEBI" id="CHEBI:29105"/>
        <label>1</label>
    </ligand>
</feature>
<dbReference type="InterPro" id="IPR010161">
    <property type="entry name" value="Peptidase_M20B"/>
</dbReference>
<dbReference type="Gene3D" id="3.30.70.360">
    <property type="match status" value="1"/>
</dbReference>
<evidence type="ECO:0000256" key="7">
    <source>
        <dbReference type="ARBA" id="ARBA00022833"/>
    </source>
</evidence>
<evidence type="ECO:0000256" key="3">
    <source>
        <dbReference type="ARBA" id="ARBA00022438"/>
    </source>
</evidence>
<accession>A0ABS4KDV3</accession>
<keyword evidence="7 9" id="KW-0862">Zinc</keyword>
<comment type="subcellular location">
    <subcellularLocation>
        <location evidence="9">Cytoplasm</location>
    </subcellularLocation>
</comment>
<dbReference type="EMBL" id="JAGGLJ010000016">
    <property type="protein sequence ID" value="MBP2025947.1"/>
    <property type="molecule type" value="Genomic_DNA"/>
</dbReference>
<dbReference type="GO" id="GO:0045148">
    <property type="term" value="F:tripeptide aminopeptidase activity"/>
    <property type="evidence" value="ECO:0007669"/>
    <property type="project" value="UniProtKB-EC"/>
</dbReference>
<organism evidence="11 12">
    <name type="scientific">Peptoniphilus stercorisuis</name>
    <dbReference type="NCBI Taxonomy" id="1436965"/>
    <lineage>
        <taxon>Bacteria</taxon>
        <taxon>Bacillati</taxon>
        <taxon>Bacillota</taxon>
        <taxon>Tissierellia</taxon>
        <taxon>Tissierellales</taxon>
        <taxon>Peptoniphilaceae</taxon>
        <taxon>Peptoniphilus</taxon>
    </lineage>
</organism>
<evidence type="ECO:0000256" key="6">
    <source>
        <dbReference type="ARBA" id="ARBA00022801"/>
    </source>
</evidence>
<feature type="binding site" evidence="9">
    <location>
        <position position="173"/>
    </location>
    <ligand>
        <name>Zn(2+)</name>
        <dbReference type="ChEBI" id="CHEBI:29105"/>
        <label>2</label>
    </ligand>
</feature>
<comment type="function">
    <text evidence="9">Cleaves the N-terminal amino acid of tripeptides.</text>
</comment>
<keyword evidence="9" id="KW-0963">Cytoplasm</keyword>
<dbReference type="Pfam" id="PF01546">
    <property type="entry name" value="Peptidase_M20"/>
    <property type="match status" value="1"/>
</dbReference>
<dbReference type="RefSeq" id="WP_210061699.1">
    <property type="nucleotide sequence ID" value="NZ_JAGGLJ010000016.1"/>
</dbReference>
<comment type="caution">
    <text evidence="11">The sequence shown here is derived from an EMBL/GenBank/DDBJ whole genome shotgun (WGS) entry which is preliminary data.</text>
</comment>
<dbReference type="PANTHER" id="PTHR42994">
    <property type="entry name" value="PEPTIDASE T"/>
    <property type="match status" value="1"/>
</dbReference>
<dbReference type="Pfam" id="PF07687">
    <property type="entry name" value="M20_dimer"/>
    <property type="match status" value="1"/>
</dbReference>
<keyword evidence="4 9" id="KW-0645">Protease</keyword>
<name>A0ABS4KDV3_9FIRM</name>
<feature type="active site" description="Proton acceptor" evidence="9">
    <location>
        <position position="172"/>
    </location>
</feature>
<protein>
    <recommendedName>
        <fullName evidence="9">Peptidase T</fullName>
        <ecNumber evidence="9">3.4.11.4</ecNumber>
    </recommendedName>
    <alternativeName>
        <fullName evidence="9">Aminotripeptidase</fullName>
        <shortName evidence="9">Tripeptidase</shortName>
    </alternativeName>
    <alternativeName>
        <fullName evidence="9">Tripeptide aminopeptidase</fullName>
    </alternativeName>
</protein>
<keyword evidence="3 9" id="KW-0031">Aminopeptidase</keyword>
<evidence type="ECO:0000256" key="1">
    <source>
        <dbReference type="ARBA" id="ARBA00000870"/>
    </source>
</evidence>
<dbReference type="NCBIfam" id="NF003976">
    <property type="entry name" value="PRK05469.1"/>
    <property type="match status" value="1"/>
</dbReference>
<sequence length="404" mass="45242">MNNIVERFLKYVSFETTSDELSETFPSTKSQLVLGEYLVEELKSIGLSDVYQDEFGYVYATLKSNSDKDIPTIGFVSHMDTAPATTAKDVKPQIVEYKGGDIKLNENYSITEKEFPFIKDLVGETLITTDGTTLLGADDKAGITIIVSAMEYLIKNDHIKHGTVKVAFTPDEEIGKGAHNFNVKDFNADFAYTIDGGPIGELEFENFNAASASIEIEGKIVHPGSAKDIMVNSMLIAMELNSMLPVNERPEYTENYEGFFMIESINGDVAKTNMSYIIRDHSREKFENKKELLENIVGFLNKKYGNIIKLNIEDSYYNMREKVEPHMEIVELAEKAMIDLEIKPIIKPIRGGTDGATLSYMGLPCPNIFTGGYNFHGIYEFIPVSSMEKGRDLVVKIVENLEAK</sequence>
<dbReference type="PIRSF" id="PIRSF037215">
    <property type="entry name" value="Peptidase_M20B"/>
    <property type="match status" value="1"/>
</dbReference>
<evidence type="ECO:0000256" key="5">
    <source>
        <dbReference type="ARBA" id="ARBA00022723"/>
    </source>
</evidence>
<feature type="binding site" evidence="9">
    <location>
        <position position="138"/>
    </location>
    <ligand>
        <name>Zn(2+)</name>
        <dbReference type="ChEBI" id="CHEBI:29105"/>
        <label>2</label>
    </ligand>
</feature>
<comment type="similarity">
    <text evidence="2 9">Belongs to the peptidase M20B family.</text>
</comment>
<evidence type="ECO:0000256" key="4">
    <source>
        <dbReference type="ARBA" id="ARBA00022670"/>
    </source>
</evidence>
<dbReference type="NCBIfam" id="TIGR01882">
    <property type="entry name" value="peptidase-T"/>
    <property type="match status" value="1"/>
</dbReference>
<dbReference type="InterPro" id="IPR002933">
    <property type="entry name" value="Peptidase_M20"/>
</dbReference>
<dbReference type="Gene3D" id="3.40.630.10">
    <property type="entry name" value="Zn peptidases"/>
    <property type="match status" value="1"/>
</dbReference>
<evidence type="ECO:0000256" key="8">
    <source>
        <dbReference type="ARBA" id="ARBA00023049"/>
    </source>
</evidence>
<proteinExistence type="inferred from homology"/>
<evidence type="ECO:0000313" key="11">
    <source>
        <dbReference type="EMBL" id="MBP2025947.1"/>
    </source>
</evidence>
<evidence type="ECO:0000313" key="12">
    <source>
        <dbReference type="Proteomes" id="UP001519306"/>
    </source>
</evidence>
<feature type="active site" evidence="9">
    <location>
        <position position="80"/>
    </location>
</feature>
<keyword evidence="5 9" id="KW-0479">Metal-binding</keyword>
<dbReference type="InterPro" id="IPR036264">
    <property type="entry name" value="Bact_exopeptidase_dim_dom"/>
</dbReference>
<reference evidence="11 12" key="1">
    <citation type="submission" date="2021-03" db="EMBL/GenBank/DDBJ databases">
        <title>Genomic Encyclopedia of Type Strains, Phase IV (KMG-IV): sequencing the most valuable type-strain genomes for metagenomic binning, comparative biology and taxonomic classification.</title>
        <authorList>
            <person name="Goeker M."/>
        </authorList>
    </citation>
    <scope>NUCLEOTIDE SEQUENCE [LARGE SCALE GENOMIC DNA]</scope>
    <source>
        <strain evidence="11 12">DSM 27563</strain>
    </source>
</reference>
<dbReference type="PANTHER" id="PTHR42994:SF1">
    <property type="entry name" value="PEPTIDASE T"/>
    <property type="match status" value="1"/>
</dbReference>
<feature type="binding site" evidence="9">
    <location>
        <position position="138"/>
    </location>
    <ligand>
        <name>Zn(2+)</name>
        <dbReference type="ChEBI" id="CHEBI:29105"/>
        <label>1</label>
    </ligand>
</feature>
<comment type="catalytic activity">
    <reaction evidence="1 9">
        <text>Release of the N-terminal residue from a tripeptide.</text>
        <dbReference type="EC" id="3.4.11.4"/>
    </reaction>
</comment>
<dbReference type="SUPFAM" id="SSF53187">
    <property type="entry name" value="Zn-dependent exopeptidases"/>
    <property type="match status" value="1"/>
</dbReference>
<evidence type="ECO:0000256" key="9">
    <source>
        <dbReference type="HAMAP-Rule" id="MF_00550"/>
    </source>
</evidence>
<dbReference type="PROSITE" id="PS00758">
    <property type="entry name" value="ARGE_DAPE_CPG2_1"/>
    <property type="match status" value="1"/>
</dbReference>
<evidence type="ECO:0000256" key="2">
    <source>
        <dbReference type="ARBA" id="ARBA00009692"/>
    </source>
</evidence>
<keyword evidence="6 9" id="KW-0378">Hydrolase</keyword>
<keyword evidence="8 9" id="KW-0482">Metalloprotease</keyword>
<gene>
    <name evidence="9" type="primary">pepT</name>
    <name evidence="11" type="ORF">J2Z71_001499</name>
</gene>
<keyword evidence="12" id="KW-1185">Reference proteome</keyword>
<feature type="binding site" evidence="9">
    <location>
        <position position="195"/>
    </location>
    <ligand>
        <name>Zn(2+)</name>
        <dbReference type="ChEBI" id="CHEBI:29105"/>
        <label>1</label>
    </ligand>
</feature>
<comment type="cofactor">
    <cofactor evidence="9">
        <name>Zn(2+)</name>
        <dbReference type="ChEBI" id="CHEBI:29105"/>
    </cofactor>
    <text evidence="9">Binds 2 Zn(2+) ions per subunit.</text>
</comment>
<evidence type="ECO:0000259" key="10">
    <source>
        <dbReference type="Pfam" id="PF07687"/>
    </source>
</evidence>
<dbReference type="InterPro" id="IPR011650">
    <property type="entry name" value="Peptidase_M20_dimer"/>
</dbReference>
<dbReference type="Proteomes" id="UP001519306">
    <property type="component" value="Unassembled WGS sequence"/>
</dbReference>
<dbReference type="PROSITE" id="PS00759">
    <property type="entry name" value="ARGE_DAPE_CPG2_2"/>
    <property type="match status" value="1"/>
</dbReference>
<dbReference type="EC" id="3.4.11.4" evidence="9"/>
<dbReference type="SUPFAM" id="SSF55031">
    <property type="entry name" value="Bacterial exopeptidase dimerisation domain"/>
    <property type="match status" value="1"/>
</dbReference>